<evidence type="ECO:0008006" key="10">
    <source>
        <dbReference type="Google" id="ProtNLM"/>
    </source>
</evidence>
<gene>
    <name evidence="8" type="ORF">L596_023266</name>
</gene>
<organism evidence="8 9">
    <name type="scientific">Steinernema carpocapsae</name>
    <name type="common">Entomopathogenic nematode</name>
    <dbReference type="NCBI Taxonomy" id="34508"/>
    <lineage>
        <taxon>Eukaryota</taxon>
        <taxon>Metazoa</taxon>
        <taxon>Ecdysozoa</taxon>
        <taxon>Nematoda</taxon>
        <taxon>Chromadorea</taxon>
        <taxon>Rhabditida</taxon>
        <taxon>Tylenchina</taxon>
        <taxon>Panagrolaimomorpha</taxon>
        <taxon>Strongyloidoidea</taxon>
        <taxon>Steinernematidae</taxon>
        <taxon>Steinernema</taxon>
    </lineage>
</organism>
<keyword evidence="4" id="KW-0732">Signal</keyword>
<evidence type="ECO:0000256" key="2">
    <source>
        <dbReference type="ARBA" id="ARBA00006648"/>
    </source>
</evidence>
<evidence type="ECO:0000256" key="3">
    <source>
        <dbReference type="ARBA" id="ARBA00022525"/>
    </source>
</evidence>
<dbReference type="Pfam" id="PF05823">
    <property type="entry name" value="Gp-FAR-1"/>
    <property type="match status" value="1"/>
</dbReference>
<proteinExistence type="inferred from homology"/>
<feature type="region of interest" description="Disordered" evidence="7">
    <location>
        <begin position="20"/>
        <end position="39"/>
    </location>
</feature>
<reference evidence="8 9" key="1">
    <citation type="journal article" date="2015" name="Genome Biol.">
        <title>Comparative genomics of Steinernema reveals deeply conserved gene regulatory networks.</title>
        <authorList>
            <person name="Dillman A.R."/>
            <person name="Macchietto M."/>
            <person name="Porter C.F."/>
            <person name="Rogers A."/>
            <person name="Williams B."/>
            <person name="Antoshechkin I."/>
            <person name="Lee M.M."/>
            <person name="Goodwin Z."/>
            <person name="Lu X."/>
            <person name="Lewis E.E."/>
            <person name="Goodrich-Blair H."/>
            <person name="Stock S.P."/>
            <person name="Adams B.J."/>
            <person name="Sternberg P.W."/>
            <person name="Mortazavi A."/>
        </authorList>
    </citation>
    <scope>NUCLEOTIDE SEQUENCE [LARGE SCALE GENOMIC DNA]</scope>
    <source>
        <strain evidence="8 9">ALL</strain>
    </source>
</reference>
<reference evidence="8 9" key="2">
    <citation type="journal article" date="2019" name="G3 (Bethesda)">
        <title>Hybrid Assembly of the Genome of the Entomopathogenic Nematode Steinernema carpocapsae Identifies the X-Chromosome.</title>
        <authorList>
            <person name="Serra L."/>
            <person name="Macchietto M."/>
            <person name="Macias-Munoz A."/>
            <person name="McGill C.J."/>
            <person name="Rodriguez I.M."/>
            <person name="Rodriguez B."/>
            <person name="Murad R."/>
            <person name="Mortazavi A."/>
        </authorList>
    </citation>
    <scope>NUCLEOTIDE SEQUENCE [LARGE SCALE GENOMIC DNA]</scope>
    <source>
        <strain evidence="8 9">ALL</strain>
    </source>
</reference>
<evidence type="ECO:0000256" key="4">
    <source>
        <dbReference type="ARBA" id="ARBA00022729"/>
    </source>
</evidence>
<keyword evidence="6" id="KW-0446">Lipid-binding</keyword>
<dbReference type="AlphaFoldDB" id="A0A4U5MD49"/>
<sequence length="244" mass="28028">MFFHYGFQIWVFSWRCQKDERPAKDPGDPGKTPCENEDSSLKGCIKPIPLHLSIIPSGREPFRMSRFLPSLLVLATLWASTQAAPRGISNIPAEITELVPASLLNFFLSLTAKDKAVIERLYVSHGEFQDFHALLGALKAKDQSLYDRLMLVFDHYHHQYNILTREAKEFVDSTISLFRSLVSDEGEWRSVRWIKGTIRRIVNTFDALDDGTQKDLAEKFPDFAKIFSNKLMKKAIESYRKQEA</sequence>
<evidence type="ECO:0000256" key="6">
    <source>
        <dbReference type="ARBA" id="ARBA00023121"/>
    </source>
</evidence>
<evidence type="ECO:0000313" key="9">
    <source>
        <dbReference type="Proteomes" id="UP000298663"/>
    </source>
</evidence>
<dbReference type="EMBL" id="AZBU02000008">
    <property type="protein sequence ID" value="TKR67056.1"/>
    <property type="molecule type" value="Genomic_DNA"/>
</dbReference>
<evidence type="ECO:0000256" key="1">
    <source>
        <dbReference type="ARBA" id="ARBA00004613"/>
    </source>
</evidence>
<dbReference type="InterPro" id="IPR008632">
    <property type="entry name" value="Gp-FAR-1"/>
</dbReference>
<evidence type="ECO:0000256" key="5">
    <source>
        <dbReference type="ARBA" id="ARBA00023054"/>
    </source>
</evidence>
<comment type="subcellular location">
    <subcellularLocation>
        <location evidence="1">Secreted</location>
    </subcellularLocation>
</comment>
<dbReference type="GO" id="GO:0008289">
    <property type="term" value="F:lipid binding"/>
    <property type="evidence" value="ECO:0007669"/>
    <property type="project" value="UniProtKB-KW"/>
</dbReference>
<comment type="similarity">
    <text evidence="2">Belongs to the fatty-acid and retinol-binding protein (FARBP) family.</text>
</comment>
<comment type="caution">
    <text evidence="8">The sequence shown here is derived from an EMBL/GenBank/DDBJ whole genome shotgun (WGS) entry which is preliminary data.</text>
</comment>
<dbReference type="GO" id="GO:0005576">
    <property type="term" value="C:extracellular region"/>
    <property type="evidence" value="ECO:0007669"/>
    <property type="project" value="UniProtKB-SubCell"/>
</dbReference>
<evidence type="ECO:0000313" key="8">
    <source>
        <dbReference type="EMBL" id="TKR67056.1"/>
    </source>
</evidence>
<keyword evidence="3" id="KW-0964">Secreted</keyword>
<dbReference type="STRING" id="34508.A0A4U5MD49"/>
<dbReference type="Gene3D" id="1.20.120.1100">
    <property type="match status" value="1"/>
</dbReference>
<keyword evidence="5" id="KW-0175">Coiled coil</keyword>
<protein>
    <recommendedName>
        <fullName evidence="10">Fatty-acid and retinol-binding protein 1</fullName>
    </recommendedName>
</protein>
<evidence type="ECO:0000256" key="7">
    <source>
        <dbReference type="SAM" id="MobiDB-lite"/>
    </source>
</evidence>
<name>A0A4U5MD49_STECR</name>
<dbReference type="Proteomes" id="UP000298663">
    <property type="component" value="Unassembled WGS sequence"/>
</dbReference>
<accession>A0A4U5MD49</accession>
<keyword evidence="9" id="KW-1185">Reference proteome</keyword>